<dbReference type="InterPro" id="IPR018759">
    <property type="entry name" value="BBP2_2"/>
</dbReference>
<dbReference type="Proteomes" id="UP000648075">
    <property type="component" value="Unassembled WGS sequence"/>
</dbReference>
<gene>
    <name evidence="1" type="ORF">GCM10011614_25150</name>
</gene>
<name>A0A918UHL9_9SPHN</name>
<dbReference type="SUPFAM" id="SSF56935">
    <property type="entry name" value="Porins"/>
    <property type="match status" value="1"/>
</dbReference>
<reference evidence="1" key="2">
    <citation type="submission" date="2020-09" db="EMBL/GenBank/DDBJ databases">
        <authorList>
            <person name="Sun Q."/>
            <person name="Kim S."/>
        </authorList>
    </citation>
    <scope>NUCLEOTIDE SEQUENCE</scope>
    <source>
        <strain evidence="1">KCTC 32255</strain>
    </source>
</reference>
<organism evidence="1 2">
    <name type="scientific">Novosphingobium colocasiae</name>
    <dbReference type="NCBI Taxonomy" id="1256513"/>
    <lineage>
        <taxon>Bacteria</taxon>
        <taxon>Pseudomonadati</taxon>
        <taxon>Pseudomonadota</taxon>
        <taxon>Alphaproteobacteria</taxon>
        <taxon>Sphingomonadales</taxon>
        <taxon>Sphingomonadaceae</taxon>
        <taxon>Novosphingobium</taxon>
    </lineage>
</organism>
<dbReference type="Pfam" id="PF10082">
    <property type="entry name" value="BBP2_2"/>
    <property type="match status" value="1"/>
</dbReference>
<dbReference type="AlphaFoldDB" id="A0A918UHL9"/>
<proteinExistence type="predicted"/>
<sequence>MQASLGIAALGAGTLGGAFTARAQSLSPPVTEPDDVAGNRKLPRYQPIGYDLRGFDILPSVRFGARADDNVFFTPDHREADAQLQVEPRLRITRKTKLSALAVDASLRRSIYARLHDQDTTEYGLRAAFRRGNDQAALAAEAGYRREVIQRGSVENDLTAGPPLLRRVLDGALTGHKRFNRFALDARAGVTWLRYESVDGATSDQRFRDGERYEGQLVASFDISARTSVFAAGAYQRFDYRRSPAIGNRDADDWSGLIGVRYDLSRALIAQVGAGYRTHRFVDPRQRSISGPAISAQLRYYPTRLLTVRGSVEQTVTTSPYDLVSAVTVTTGRAELEYEYRRNVSLLAAGALTFEDYGHATYSARTLSLSAGPVWRINNWLSAQASVSYSQRFAQGRGAPFDPYRQFGGMISLTVAR</sequence>
<reference evidence="1" key="1">
    <citation type="journal article" date="2014" name="Int. J. Syst. Evol. Microbiol.">
        <title>Complete genome sequence of Corynebacterium casei LMG S-19264T (=DSM 44701T), isolated from a smear-ripened cheese.</title>
        <authorList>
            <consortium name="US DOE Joint Genome Institute (JGI-PGF)"/>
            <person name="Walter F."/>
            <person name="Albersmeier A."/>
            <person name="Kalinowski J."/>
            <person name="Ruckert C."/>
        </authorList>
    </citation>
    <scope>NUCLEOTIDE SEQUENCE</scope>
    <source>
        <strain evidence="1">KCTC 32255</strain>
    </source>
</reference>
<evidence type="ECO:0000313" key="2">
    <source>
        <dbReference type="Proteomes" id="UP000648075"/>
    </source>
</evidence>
<keyword evidence="2" id="KW-1185">Reference proteome</keyword>
<comment type="caution">
    <text evidence="1">The sequence shown here is derived from an EMBL/GenBank/DDBJ whole genome shotgun (WGS) entry which is preliminary data.</text>
</comment>
<evidence type="ECO:0008006" key="3">
    <source>
        <dbReference type="Google" id="ProtNLM"/>
    </source>
</evidence>
<protein>
    <recommendedName>
        <fullName evidence="3">Outer membrane beta-barrel protein</fullName>
    </recommendedName>
</protein>
<accession>A0A918UHL9</accession>
<dbReference type="EMBL" id="BMZA01000010">
    <property type="protein sequence ID" value="GGZ09305.1"/>
    <property type="molecule type" value="Genomic_DNA"/>
</dbReference>
<evidence type="ECO:0000313" key="1">
    <source>
        <dbReference type="EMBL" id="GGZ09305.1"/>
    </source>
</evidence>